<dbReference type="InterPro" id="IPR001091">
    <property type="entry name" value="RM_Methyltransferase"/>
</dbReference>
<evidence type="ECO:0000256" key="2">
    <source>
        <dbReference type="ARBA" id="ARBA00022603"/>
    </source>
</evidence>
<accession>A0A9D1RH51</accession>
<dbReference type="GO" id="GO:0003677">
    <property type="term" value="F:DNA binding"/>
    <property type="evidence" value="ECO:0007669"/>
    <property type="project" value="InterPro"/>
</dbReference>
<dbReference type="Pfam" id="PF01555">
    <property type="entry name" value="N6_N4_Mtase"/>
    <property type="match status" value="1"/>
</dbReference>
<protein>
    <submittedName>
        <fullName evidence="5">Site-specific DNA-methyltransferase</fullName>
    </submittedName>
</protein>
<evidence type="ECO:0000259" key="4">
    <source>
        <dbReference type="Pfam" id="PF01555"/>
    </source>
</evidence>
<sequence length="867" mass="98897">MNNKNIMPVGAINHDDEHRASIPTTELAGEESLVAENMSPEGQYKQFKHEFDRGRDPELYWLGKYKNDNDETKSSDLRVDTRSLYRHEEIRPEMLINQLYTLKADEKAACMASLFGNDMPKTVYEDELQRITEYYQHNADWRNRLIQGDSLLVMNSLLQREGMAGRVQMVYIDPPYGIKYGSNWQMKLNNRDVKDNDESLTGEPEMIKAFRDTWELGIHSYLSYLRDRLVLARELLTESGSCFVQISDDNVHLVRNLMDEVFGSENFVSQIIYNRTAGFATNTIGNVADYILWFSKNKEVIKFNKLFVNKSLLHGAGAKYNWVEEKDGSIRSIKLEERLNPSLLPEGAIIFRNGPITSQTPSETTVFNYTYKGKVYSPGKRGWSTNLNGMQTLELKGRLLESSGKTLGYKLCYNDFPCVELNNLWQDTGSGGFVEEKIYVVQSGTKPIQRCMLMCTDPGDLVLDPTCGSGTTAYVAEQWGRRWITIDTSRIALNIAKKRLTTAVFPYYELFDKENGNIRQGFVYKTVPHITLKSLANDLEPDEEILYDQPKEDKKKIRVAGPFTVETLQSFHVINPDAIGVDERNETEGFQERIFAHLKSSGIRNGAKNEQAVFYNIEPVANPYLNAKGYYKDAEGKERLAYFHIGPKFGTVSKRAVTESLKEFRSVAPYEGASWLCILGFSFEDNINEKDYNLGSFVVSKVRMHDDLMQDGLLKKDRGAGAFITIGEPDIAIVEDEGGKTVHVEIQGLDIYDPIKDIVKPRSVEDIAYWEIDDDYNGEQFIVRGLHFCGGSKKEFDAWKKGLQSVAPKATKKKAESTLRLLLNEELWDTLYDFRSQPIERRKGRKIAVRVISQFGEESTKVLTIEK</sequence>
<reference evidence="5" key="2">
    <citation type="submission" date="2021-04" db="EMBL/GenBank/DDBJ databases">
        <authorList>
            <person name="Gilroy R."/>
        </authorList>
    </citation>
    <scope>NUCLEOTIDE SEQUENCE</scope>
    <source>
        <strain evidence="5">Gambia16-930</strain>
    </source>
</reference>
<evidence type="ECO:0000256" key="1">
    <source>
        <dbReference type="ARBA" id="ARBA00006594"/>
    </source>
</evidence>
<dbReference type="InterPro" id="IPR029063">
    <property type="entry name" value="SAM-dependent_MTases_sf"/>
</dbReference>
<organism evidence="5 6">
    <name type="scientific">Candidatus Onthomorpha intestinigallinarum</name>
    <dbReference type="NCBI Taxonomy" id="2840880"/>
    <lineage>
        <taxon>Bacteria</taxon>
        <taxon>Pseudomonadati</taxon>
        <taxon>Bacteroidota</taxon>
        <taxon>Bacteroidia</taxon>
        <taxon>Bacteroidales</taxon>
        <taxon>Candidatus Onthomorpha</taxon>
    </lineage>
</organism>
<dbReference type="GO" id="GO:0008170">
    <property type="term" value="F:N-methyltransferase activity"/>
    <property type="evidence" value="ECO:0007669"/>
    <property type="project" value="InterPro"/>
</dbReference>
<dbReference type="PANTHER" id="PTHR13370:SF16">
    <property type="entry name" value="SITE-SPECIFIC DNA-METHYLTRANSFERASE (ADENINE-SPECIFIC)"/>
    <property type="match status" value="1"/>
</dbReference>
<evidence type="ECO:0000313" key="5">
    <source>
        <dbReference type="EMBL" id="HIW87350.1"/>
    </source>
</evidence>
<name>A0A9D1RH51_9BACT</name>
<comment type="similarity">
    <text evidence="1">Belongs to the N(4)/N(6)-methyltransferase family.</text>
</comment>
<dbReference type="EMBL" id="DXGG01000124">
    <property type="protein sequence ID" value="HIW87350.1"/>
    <property type="molecule type" value="Genomic_DNA"/>
</dbReference>
<gene>
    <name evidence="5" type="ORF">IAC47_03645</name>
</gene>
<dbReference type="GO" id="GO:0005737">
    <property type="term" value="C:cytoplasm"/>
    <property type="evidence" value="ECO:0007669"/>
    <property type="project" value="TreeGrafter"/>
</dbReference>
<dbReference type="PANTHER" id="PTHR13370">
    <property type="entry name" value="RNA METHYLASE-RELATED"/>
    <property type="match status" value="1"/>
</dbReference>
<keyword evidence="2" id="KW-0489">Methyltransferase</keyword>
<keyword evidence="3" id="KW-0808">Transferase</keyword>
<dbReference type="AlphaFoldDB" id="A0A9D1RH51"/>
<dbReference type="Proteomes" id="UP000824267">
    <property type="component" value="Unassembled WGS sequence"/>
</dbReference>
<comment type="caution">
    <text evidence="5">The sequence shown here is derived from an EMBL/GenBank/DDBJ whole genome shotgun (WGS) entry which is preliminary data.</text>
</comment>
<reference evidence="5" key="1">
    <citation type="journal article" date="2021" name="PeerJ">
        <title>Extensive microbial diversity within the chicken gut microbiome revealed by metagenomics and culture.</title>
        <authorList>
            <person name="Gilroy R."/>
            <person name="Ravi A."/>
            <person name="Getino M."/>
            <person name="Pursley I."/>
            <person name="Horton D.L."/>
            <person name="Alikhan N.F."/>
            <person name="Baker D."/>
            <person name="Gharbi K."/>
            <person name="Hall N."/>
            <person name="Watson M."/>
            <person name="Adriaenssens E.M."/>
            <person name="Foster-Nyarko E."/>
            <person name="Jarju S."/>
            <person name="Secka A."/>
            <person name="Antonio M."/>
            <person name="Oren A."/>
            <person name="Chaudhuri R.R."/>
            <person name="La Ragione R."/>
            <person name="Hildebrand F."/>
            <person name="Pallen M.J."/>
        </authorList>
    </citation>
    <scope>NUCLEOTIDE SEQUENCE</scope>
    <source>
        <strain evidence="5">Gambia16-930</strain>
    </source>
</reference>
<dbReference type="PRINTS" id="PR00508">
    <property type="entry name" value="S21N4MTFRASE"/>
</dbReference>
<feature type="domain" description="DNA methylase N-4/N-6" evidence="4">
    <location>
        <begin position="167"/>
        <end position="498"/>
    </location>
</feature>
<dbReference type="Gene3D" id="3.40.50.150">
    <property type="entry name" value="Vaccinia Virus protein VP39"/>
    <property type="match status" value="1"/>
</dbReference>
<dbReference type="InterPro" id="IPR002941">
    <property type="entry name" value="DNA_methylase_N4/N6"/>
</dbReference>
<evidence type="ECO:0000313" key="6">
    <source>
        <dbReference type="Proteomes" id="UP000824267"/>
    </source>
</evidence>
<dbReference type="GO" id="GO:0032259">
    <property type="term" value="P:methylation"/>
    <property type="evidence" value="ECO:0007669"/>
    <property type="project" value="UniProtKB-KW"/>
</dbReference>
<dbReference type="SUPFAM" id="SSF53335">
    <property type="entry name" value="S-adenosyl-L-methionine-dependent methyltransferases"/>
    <property type="match status" value="1"/>
</dbReference>
<dbReference type="InterPro" id="IPR002052">
    <property type="entry name" value="DNA_methylase_N6_adenine_CS"/>
</dbReference>
<proteinExistence type="inferred from homology"/>
<evidence type="ECO:0000256" key="3">
    <source>
        <dbReference type="ARBA" id="ARBA00022679"/>
    </source>
</evidence>
<dbReference type="PROSITE" id="PS00092">
    <property type="entry name" value="N6_MTASE"/>
    <property type="match status" value="1"/>
</dbReference>